<name>A0AAV8S834_9ROSI</name>
<dbReference type="PROSITE" id="PS50985">
    <property type="entry name" value="GRAS"/>
    <property type="match status" value="1"/>
</dbReference>
<feature type="region of interest" description="Disordered" evidence="6">
    <location>
        <begin position="1"/>
        <end position="31"/>
    </location>
</feature>
<evidence type="ECO:0000256" key="4">
    <source>
        <dbReference type="ARBA" id="ARBA00023242"/>
    </source>
</evidence>
<comment type="caution">
    <text evidence="7">The sequence shown here is derived from an EMBL/GenBank/DDBJ whole genome shotgun (WGS) entry which is preliminary data.</text>
</comment>
<comment type="caution">
    <text evidence="5">Lacks conserved residue(s) required for the propagation of feature annotation.</text>
</comment>
<gene>
    <name evidence="7" type="ORF">K2173_000849</name>
</gene>
<feature type="short sequence motif" description="VHIID" evidence="5">
    <location>
        <begin position="304"/>
        <end position="308"/>
    </location>
</feature>
<comment type="similarity">
    <text evidence="5">Belongs to the GRAS family.</text>
</comment>
<dbReference type="GO" id="GO:0005634">
    <property type="term" value="C:nucleus"/>
    <property type="evidence" value="ECO:0007669"/>
    <property type="project" value="UniProtKB-SubCell"/>
</dbReference>
<dbReference type="PANTHER" id="PTHR31636">
    <property type="entry name" value="OSJNBA0084A10.13 PROTEIN-RELATED"/>
    <property type="match status" value="1"/>
</dbReference>
<proteinExistence type="inferred from homology"/>
<evidence type="ECO:0000313" key="8">
    <source>
        <dbReference type="Proteomes" id="UP001159364"/>
    </source>
</evidence>
<protein>
    <submittedName>
        <fullName evidence="7">Uncharacterized protein</fullName>
    </submittedName>
</protein>
<dbReference type="InterPro" id="IPR005202">
    <property type="entry name" value="TF_GRAS"/>
</dbReference>
<sequence>MESNNDDIHDYYVGDHQKSEEKGVSSHHERPMLSVEEEGNVFSLYSDFLTTPGFEGVSKFHQQQSNRSSFDKYSGSCVKTPAQHVLHIKELENVSKPSEGLTNMAPVSLERLNSSENRFRMLKQKQLVNSYDETADPVGRERLSTEEVVRVAGARYIQFADQRHSDFPTIQHPFGYALEGLSEEETRDVEIAHVLLSAAEKVGNQQLDSACRLLSRCELMACEKVNPVHRVANCFAEALREKIDKETGKFKEERPEIIPERDVLQGLSTDLAFLVCYQKVPINQATHLTAVQTIFENVESVRKLHIIDLEIRSGVQWSAMMQAIAGRGQPPVKHLKISAISRLGSENKTQEIGKYLENLAQALKIPFTFVPVYMLSLDDIKEEHFKIAPDESVVVFCDKILRTTVATPRSLENLMRVIKNLNPSLMVVVEVEANHNSPTFVERFIEALFYFSAYFDCIDTCMSEAVEQRTVIEAIFFHGIRNILTMEGRERTCRSVEMEVWRAFFARYKMVEMDSSESSRYQANLVLGKFPFGHLCSIKKDGKSLHFGWKGMPLLSLSAWKFSKEILGRIIV</sequence>
<comment type="subcellular location">
    <subcellularLocation>
        <location evidence="1">Nucleus</location>
    </subcellularLocation>
</comment>
<organism evidence="7 8">
    <name type="scientific">Erythroxylum novogranatense</name>
    <dbReference type="NCBI Taxonomy" id="1862640"/>
    <lineage>
        <taxon>Eukaryota</taxon>
        <taxon>Viridiplantae</taxon>
        <taxon>Streptophyta</taxon>
        <taxon>Embryophyta</taxon>
        <taxon>Tracheophyta</taxon>
        <taxon>Spermatophyta</taxon>
        <taxon>Magnoliopsida</taxon>
        <taxon>eudicotyledons</taxon>
        <taxon>Gunneridae</taxon>
        <taxon>Pentapetalae</taxon>
        <taxon>rosids</taxon>
        <taxon>fabids</taxon>
        <taxon>Malpighiales</taxon>
        <taxon>Erythroxylaceae</taxon>
        <taxon>Erythroxylum</taxon>
    </lineage>
</organism>
<evidence type="ECO:0000256" key="2">
    <source>
        <dbReference type="ARBA" id="ARBA00023015"/>
    </source>
</evidence>
<accession>A0AAV8S834</accession>
<keyword evidence="2" id="KW-0805">Transcription regulation</keyword>
<keyword evidence="4" id="KW-0539">Nucleus</keyword>
<dbReference type="Proteomes" id="UP001159364">
    <property type="component" value="Linkage Group LG12"/>
</dbReference>
<dbReference type="EMBL" id="JAIWQS010000012">
    <property type="protein sequence ID" value="KAJ8748277.1"/>
    <property type="molecule type" value="Genomic_DNA"/>
</dbReference>
<dbReference type="AlphaFoldDB" id="A0AAV8S834"/>
<evidence type="ECO:0000256" key="1">
    <source>
        <dbReference type="ARBA" id="ARBA00004123"/>
    </source>
</evidence>
<evidence type="ECO:0000256" key="5">
    <source>
        <dbReference type="PROSITE-ProRule" id="PRU01191"/>
    </source>
</evidence>
<evidence type="ECO:0000313" key="7">
    <source>
        <dbReference type="EMBL" id="KAJ8748277.1"/>
    </source>
</evidence>
<keyword evidence="8" id="KW-1185">Reference proteome</keyword>
<evidence type="ECO:0000256" key="6">
    <source>
        <dbReference type="SAM" id="MobiDB-lite"/>
    </source>
</evidence>
<reference evidence="7 8" key="1">
    <citation type="submission" date="2021-09" db="EMBL/GenBank/DDBJ databases">
        <title>Genomic insights and catalytic innovation underlie evolution of tropane alkaloids biosynthesis.</title>
        <authorList>
            <person name="Wang Y.-J."/>
            <person name="Tian T."/>
            <person name="Huang J.-P."/>
            <person name="Huang S.-X."/>
        </authorList>
    </citation>
    <scope>NUCLEOTIDE SEQUENCE [LARGE SCALE GENOMIC DNA]</scope>
    <source>
        <strain evidence="7">KIB-2018</strain>
        <tissue evidence="7">Leaf</tissue>
    </source>
</reference>
<feature type="region of interest" description="SAW" evidence="5">
    <location>
        <begin position="485"/>
        <end position="561"/>
    </location>
</feature>
<feature type="region of interest" description="Leucine repeat II (LRII)" evidence="5">
    <location>
        <begin position="351"/>
        <end position="383"/>
    </location>
</feature>
<dbReference type="Pfam" id="PF03514">
    <property type="entry name" value="GRAS"/>
    <property type="match status" value="1"/>
</dbReference>
<evidence type="ECO:0000256" key="3">
    <source>
        <dbReference type="ARBA" id="ARBA00023163"/>
    </source>
</evidence>
<keyword evidence="3" id="KW-0804">Transcription</keyword>